<dbReference type="AlphaFoldDB" id="A0A2T7D653"/>
<keyword evidence="3" id="KW-1185">Reference proteome</keyword>
<feature type="compositionally biased region" description="Low complexity" evidence="1">
    <location>
        <begin position="80"/>
        <end position="91"/>
    </location>
</feature>
<dbReference type="EMBL" id="CM009754">
    <property type="protein sequence ID" value="PUZ51061.1"/>
    <property type="molecule type" value="Genomic_DNA"/>
</dbReference>
<protein>
    <submittedName>
        <fullName evidence="2">Uncharacterized protein</fullName>
    </submittedName>
</protein>
<evidence type="ECO:0000313" key="3">
    <source>
        <dbReference type="Proteomes" id="UP000244336"/>
    </source>
</evidence>
<proteinExistence type="predicted"/>
<feature type="compositionally biased region" description="Gly residues" evidence="1">
    <location>
        <begin position="179"/>
        <end position="198"/>
    </location>
</feature>
<dbReference type="Gramene" id="PUZ51061">
    <property type="protein sequence ID" value="PUZ51061"/>
    <property type="gene ID" value="GQ55_6G142500"/>
</dbReference>
<name>A0A2T7D653_9POAL</name>
<evidence type="ECO:0000256" key="1">
    <source>
        <dbReference type="SAM" id="MobiDB-lite"/>
    </source>
</evidence>
<organism evidence="2 3">
    <name type="scientific">Panicum hallii var. hallii</name>
    <dbReference type="NCBI Taxonomy" id="1504633"/>
    <lineage>
        <taxon>Eukaryota</taxon>
        <taxon>Viridiplantae</taxon>
        <taxon>Streptophyta</taxon>
        <taxon>Embryophyta</taxon>
        <taxon>Tracheophyta</taxon>
        <taxon>Spermatophyta</taxon>
        <taxon>Magnoliopsida</taxon>
        <taxon>Liliopsida</taxon>
        <taxon>Poales</taxon>
        <taxon>Poaceae</taxon>
        <taxon>PACMAD clade</taxon>
        <taxon>Panicoideae</taxon>
        <taxon>Panicodae</taxon>
        <taxon>Paniceae</taxon>
        <taxon>Panicinae</taxon>
        <taxon>Panicum</taxon>
        <taxon>Panicum sect. Panicum</taxon>
    </lineage>
</organism>
<sequence length="214" mass="21885">MLDLAVNTFLQNLHLAPYLTVLPSTSLSSGSKYYQTPDVNDLCLLPVLVGWVLAVLGVGLRLPIGVESGCVPGLPPNRGSPSSPTSSSSSPAHPQARRLSLMEPEPEPEPDPAMACGGGGIEGVAEVGVRPTGGVGAKEGFCSPRRIWVMRHHGGGAPDVVFEARRPATCGVAERLGSPDGGGWGPPAPDGGGGGSSQGGRCPAEGDSWPPPWR</sequence>
<gene>
    <name evidence="2" type="ORF">GQ55_6G142500</name>
</gene>
<reference evidence="2 3" key="1">
    <citation type="submission" date="2018-04" db="EMBL/GenBank/DDBJ databases">
        <title>WGS assembly of Panicum hallii var. hallii HAL2.</title>
        <authorList>
            <person name="Lovell J."/>
            <person name="Jenkins J."/>
            <person name="Lowry D."/>
            <person name="Mamidi S."/>
            <person name="Sreedasyam A."/>
            <person name="Weng X."/>
            <person name="Barry K."/>
            <person name="Bonette J."/>
            <person name="Campitelli B."/>
            <person name="Daum C."/>
            <person name="Gordon S."/>
            <person name="Gould B."/>
            <person name="Lipzen A."/>
            <person name="MacQueen A."/>
            <person name="Palacio-Mejia J."/>
            <person name="Plott C."/>
            <person name="Shakirov E."/>
            <person name="Shu S."/>
            <person name="Yoshinaga Y."/>
            <person name="Zane M."/>
            <person name="Rokhsar D."/>
            <person name="Grimwood J."/>
            <person name="Schmutz J."/>
            <person name="Juenger T."/>
        </authorList>
    </citation>
    <scope>NUCLEOTIDE SEQUENCE [LARGE SCALE GENOMIC DNA]</scope>
    <source>
        <strain evidence="3">cv. HAL2</strain>
    </source>
</reference>
<feature type="region of interest" description="Disordered" evidence="1">
    <location>
        <begin position="172"/>
        <end position="214"/>
    </location>
</feature>
<feature type="region of interest" description="Disordered" evidence="1">
    <location>
        <begin position="73"/>
        <end position="114"/>
    </location>
</feature>
<accession>A0A2T7D653</accession>
<evidence type="ECO:0000313" key="2">
    <source>
        <dbReference type="EMBL" id="PUZ51061.1"/>
    </source>
</evidence>
<dbReference type="Proteomes" id="UP000244336">
    <property type="component" value="Chromosome 6"/>
</dbReference>